<sequence>MFKRLLSAISGKKTPEAEAHAAEPPQHDELIVAYDAYGRELQIPRSEWREKVFLPSLEEKRNDPAELYQAILGGLNDGFAADLIPAAERLVEIDDIPERSHTLQGIVLMKNGELAAAENTLRAGIAKVGETGTLLTNLAKVFAGRGEEQRAEETLWQAIQADPNQDNGLLWWVSIQEERGGENAYVAALKTASALPGSWRAQLWLARYYLEHQDIAAARALYEQVLSTGLYDGSALMMISGDLGNNGQIALIAELVAPVYDEQRHEPMVGLNLLRAWQALGNVEEGEKLLARMYALGYMPLKQHLDEFAKAFQEMQKHAATPTPADVSELKFSTQSLTQPIWHYGLCNANWLFVQKPEESPTVGFFAMSKRDDGPERSEAQREDDIGRLARAIPLYLAEAAHYWSDYASRFYVQVVEGGGPVLIGGEMDGNALFDIVPPAMNYFVTGTVGCSGEGEQREWHITLSLWDCATRTKKVSEAGRSKQAELGTRVLDLEQRLLAAIGLTRQQPLDGFYLRPSAEEMDIYLGELAQAFTLTLVVNKTTPREAMWGERAMLDWPLHMALQWPQVEVPKLMYLSGLGKAFDYHSEALAEYQSRTLELLREAERNNSPAALLAPLVWKIFGMDEKFAAHRKNLSADEGSAYRDWLARVAEKPLFAAVSEGVEKSKGQ</sequence>
<evidence type="ECO:0000256" key="2">
    <source>
        <dbReference type="SAM" id="MobiDB-lite"/>
    </source>
</evidence>
<reference evidence="4" key="1">
    <citation type="submission" date="2016-10" db="EMBL/GenBank/DDBJ databases">
        <authorList>
            <person name="Varghese N."/>
            <person name="Submissions S."/>
        </authorList>
    </citation>
    <scope>NUCLEOTIDE SEQUENCE [LARGE SCALE GENOMIC DNA]</scope>
    <source>
        <strain evidence="4">Ah-143</strain>
    </source>
</reference>
<dbReference type="OrthoDB" id="112945at2"/>
<dbReference type="Gene3D" id="1.25.40.10">
    <property type="entry name" value="Tetratricopeptide repeat domain"/>
    <property type="match status" value="1"/>
</dbReference>
<dbReference type="Proteomes" id="UP000199187">
    <property type="component" value="Unassembled WGS sequence"/>
</dbReference>
<dbReference type="EMBL" id="FPAU01000006">
    <property type="protein sequence ID" value="SFU14019.1"/>
    <property type="molecule type" value="Genomic_DNA"/>
</dbReference>
<keyword evidence="1" id="KW-0802">TPR repeat</keyword>
<accession>A0A1I7DQR2</accession>
<evidence type="ECO:0000256" key="1">
    <source>
        <dbReference type="PROSITE-ProRule" id="PRU00339"/>
    </source>
</evidence>
<name>A0A1I7DQR2_9ENTR</name>
<dbReference type="RefSeq" id="WP_090124659.1">
    <property type="nucleotide sequence ID" value="NZ_CP045300.1"/>
</dbReference>
<evidence type="ECO:0000313" key="3">
    <source>
        <dbReference type="EMBL" id="SFU14019.1"/>
    </source>
</evidence>
<organism evidence="3 4">
    <name type="scientific">Kosakonia arachidis</name>
    <dbReference type="NCBI Taxonomy" id="551989"/>
    <lineage>
        <taxon>Bacteria</taxon>
        <taxon>Pseudomonadati</taxon>
        <taxon>Pseudomonadota</taxon>
        <taxon>Gammaproteobacteria</taxon>
        <taxon>Enterobacterales</taxon>
        <taxon>Enterobacteriaceae</taxon>
        <taxon>Kosakonia</taxon>
    </lineage>
</organism>
<feature type="compositionally biased region" description="Basic and acidic residues" evidence="2">
    <location>
        <begin position="13"/>
        <end position="24"/>
    </location>
</feature>
<dbReference type="PROSITE" id="PS50005">
    <property type="entry name" value="TPR"/>
    <property type="match status" value="1"/>
</dbReference>
<protein>
    <submittedName>
        <fullName evidence="3">Tfp pilus assembly protein PilF</fullName>
    </submittedName>
</protein>
<dbReference type="InterPro" id="IPR011990">
    <property type="entry name" value="TPR-like_helical_dom_sf"/>
</dbReference>
<gene>
    <name evidence="3" type="ORF">SAMN05192562_10696</name>
</gene>
<dbReference type="InterPro" id="IPR019734">
    <property type="entry name" value="TPR_rpt"/>
</dbReference>
<proteinExistence type="predicted"/>
<feature type="repeat" description="TPR" evidence="1">
    <location>
        <begin position="132"/>
        <end position="165"/>
    </location>
</feature>
<dbReference type="AlphaFoldDB" id="A0A1I7DQR2"/>
<keyword evidence="4" id="KW-1185">Reference proteome</keyword>
<evidence type="ECO:0000313" key="4">
    <source>
        <dbReference type="Proteomes" id="UP000199187"/>
    </source>
</evidence>
<feature type="region of interest" description="Disordered" evidence="2">
    <location>
        <begin position="1"/>
        <end position="24"/>
    </location>
</feature>
<dbReference type="SUPFAM" id="SSF48452">
    <property type="entry name" value="TPR-like"/>
    <property type="match status" value="1"/>
</dbReference>